<reference evidence="1" key="1">
    <citation type="submission" date="2023-01" db="EMBL/GenBank/DDBJ databases">
        <title>Genome assembly of the deep-sea coral Lophelia pertusa.</title>
        <authorList>
            <person name="Herrera S."/>
            <person name="Cordes E."/>
        </authorList>
    </citation>
    <scope>NUCLEOTIDE SEQUENCE</scope>
    <source>
        <strain evidence="1">USNM1676648</strain>
        <tissue evidence="1">Polyp</tissue>
    </source>
</reference>
<organism evidence="1 2">
    <name type="scientific">Desmophyllum pertusum</name>
    <dbReference type="NCBI Taxonomy" id="174260"/>
    <lineage>
        <taxon>Eukaryota</taxon>
        <taxon>Metazoa</taxon>
        <taxon>Cnidaria</taxon>
        <taxon>Anthozoa</taxon>
        <taxon>Hexacorallia</taxon>
        <taxon>Scleractinia</taxon>
        <taxon>Caryophylliina</taxon>
        <taxon>Caryophylliidae</taxon>
        <taxon>Desmophyllum</taxon>
    </lineage>
</organism>
<name>A0A9X0A2H9_9CNID</name>
<accession>A0A9X0A2H9</accession>
<gene>
    <name evidence="1" type="primary">NCAPD3_2</name>
    <name evidence="1" type="ORF">OS493_013565</name>
</gene>
<evidence type="ECO:0000313" key="2">
    <source>
        <dbReference type="Proteomes" id="UP001163046"/>
    </source>
</evidence>
<proteinExistence type="predicted"/>
<protein>
    <submittedName>
        <fullName evidence="1">Condensin-2 complex subunit D3</fullName>
    </submittedName>
</protein>
<sequence length="83" mass="8828">MCVSILTPLKITKVLGGFTDGDIILDHDSASVLKDALLILSSKNIKISSMRAKAAEDLADEGDMAGAAIVQARNSFLLRSRLI</sequence>
<dbReference type="EMBL" id="MU825402">
    <property type="protein sequence ID" value="KAJ7392192.1"/>
    <property type="molecule type" value="Genomic_DNA"/>
</dbReference>
<dbReference type="AlphaFoldDB" id="A0A9X0A2H9"/>
<evidence type="ECO:0000313" key="1">
    <source>
        <dbReference type="EMBL" id="KAJ7392192.1"/>
    </source>
</evidence>
<dbReference type="Proteomes" id="UP001163046">
    <property type="component" value="Unassembled WGS sequence"/>
</dbReference>
<comment type="caution">
    <text evidence="1">The sequence shown here is derived from an EMBL/GenBank/DDBJ whole genome shotgun (WGS) entry which is preliminary data.</text>
</comment>
<dbReference type="OrthoDB" id="10263978at2759"/>
<keyword evidence="2" id="KW-1185">Reference proteome</keyword>